<protein>
    <submittedName>
        <fullName evidence="2">Uncharacterized protein</fullName>
    </submittedName>
</protein>
<dbReference type="EMBL" id="JACHVB010000035">
    <property type="protein sequence ID" value="MBC2595312.1"/>
    <property type="molecule type" value="Genomic_DNA"/>
</dbReference>
<keyword evidence="1" id="KW-1133">Transmembrane helix</keyword>
<dbReference type="RefSeq" id="WP_185676266.1">
    <property type="nucleotide sequence ID" value="NZ_JACHVB010000035.1"/>
</dbReference>
<sequence>MRHCLPPQAGINGRSRGFALIVAISLMSFIFLLLITLSQLTQIETKVGSTQNNLNLARQNAILGLKNAIGQLQLVAGPDQRVSATAGILDSTPADADTITGVAEPYWTGIWNSSYPAGTSVHSSGALANYRNTADRRNETGNTFQSWLVSDSDNVSALDFDRTSDEAVLLLGEGSVSDEDTEGVYAPKVTVRNDSTPTGHYAYWVGDEGVKARFDAIDPHADGSVNSPVDPSIPQGKLSLMLAQRLGVENALDLDLQANKDADNFSKAASQKQLELLAYNGGGSDYAKTQTREAFHDVSFYSAGVLSNVRDGGLKKDLTAFFEQGVGSALPTTMPAFDRTGVTEYTQYGANLVNDNKGIADFPAPANEFSPGSPSWDQLRAFAQLKDRANTSVTPTIRTAGLSEDYPVGPVLVRAQLDFMPEFTPTATSTDTAPEYDLKVHVAIRAQLWNPYNVALSAHNYEVEFMLKDAAAKLFPVLAKNGVGVDGSGQLNGPFQVIGSGTTSDKGIDSSIDGVFQHANVTSYTVPDASASSGYSTVAGFVFKIDDVSLPAGSVKIYSLPNGTSATYDGENELDQGDFSGTVTLDFGTVTVDPSVMDIDPTTGSATVQPKFVWRNWNDLSESTQGSIGSMAVLEPVDVDGGQSRDLFDTASDSPVGLDRYFSRLSGRPLSRIGMTGTSGDSIDAINNPLFAPVFKVSAFLYPINDYPANFSSGEEPIMLTHSNALARQAAPSGLNLDATNATQAPYIVPGWGAELGYDTSLTSWSSADRFGTSFGLSGVTSAVIAELPPQDVPILSLGWLQHARLLDNNMGPTFLIGNSMPNVFIDDLTELERDSGTGYATTDGEPAAIDAAYLLNDALWDPFFLSTVETPADLNDDDYVAANSRLKRIHYSETDIPAAQLNDFFDFAAANLMLEGAFNINSTSVDAWKAFLGSLGDLELDPETGATAGGSTLERLYTHLASPSQGDDVDNTLTDVWNGYRTLSDEQLDTLARAMVEQVKQRGPFFSLSEFINRRLSNDAYGQRGALQAAINASGINDPVLDNAGIGAGRLTDGLPSPFLEVGSQGYHYDATTGWITQGDIVQALGPFMSARSDTFIIRAYGDAVDPITAAVQGQAWCEAIVQRMPTPVNPASTSTNDPDYFEPSDPDSLGRQFKVIAFRWLSEDEV</sequence>
<comment type="caution">
    <text evidence="2">The sequence shown here is derived from an EMBL/GenBank/DDBJ whole genome shotgun (WGS) entry which is preliminary data.</text>
</comment>
<dbReference type="Proteomes" id="UP000546464">
    <property type="component" value="Unassembled WGS sequence"/>
</dbReference>
<organism evidence="2 3">
    <name type="scientific">Ruficoccus amylovorans</name>
    <dbReference type="NCBI Taxonomy" id="1804625"/>
    <lineage>
        <taxon>Bacteria</taxon>
        <taxon>Pseudomonadati</taxon>
        <taxon>Verrucomicrobiota</taxon>
        <taxon>Opitutia</taxon>
        <taxon>Puniceicoccales</taxon>
        <taxon>Cerasicoccaceae</taxon>
        <taxon>Ruficoccus</taxon>
    </lineage>
</organism>
<keyword evidence="1" id="KW-0812">Transmembrane</keyword>
<feature type="transmembrane region" description="Helical" evidence="1">
    <location>
        <begin position="18"/>
        <end position="37"/>
    </location>
</feature>
<evidence type="ECO:0000256" key="1">
    <source>
        <dbReference type="SAM" id="Phobius"/>
    </source>
</evidence>
<keyword evidence="3" id="KW-1185">Reference proteome</keyword>
<evidence type="ECO:0000313" key="2">
    <source>
        <dbReference type="EMBL" id="MBC2595312.1"/>
    </source>
</evidence>
<proteinExistence type="predicted"/>
<reference evidence="2 3" key="1">
    <citation type="submission" date="2020-07" db="EMBL/GenBank/DDBJ databases">
        <authorList>
            <person name="Feng X."/>
        </authorList>
    </citation>
    <scope>NUCLEOTIDE SEQUENCE [LARGE SCALE GENOMIC DNA]</scope>
    <source>
        <strain evidence="2 3">JCM31066</strain>
    </source>
</reference>
<keyword evidence="1" id="KW-0472">Membrane</keyword>
<name>A0A842HFX6_9BACT</name>
<dbReference type="AlphaFoldDB" id="A0A842HFX6"/>
<accession>A0A842HFX6</accession>
<gene>
    <name evidence="2" type="ORF">H5P28_13670</name>
</gene>
<evidence type="ECO:0000313" key="3">
    <source>
        <dbReference type="Proteomes" id="UP000546464"/>
    </source>
</evidence>